<evidence type="ECO:0000313" key="2">
    <source>
        <dbReference type="Proteomes" id="UP000321814"/>
    </source>
</evidence>
<reference evidence="1 2" key="1">
    <citation type="submission" date="2019-08" db="EMBL/GenBank/DDBJ databases">
        <title>Draft genome analysis of Rheinheimera tangshanensis isolated from the roots of fresh rice plants (Oryza sativa).</title>
        <authorList>
            <person name="Yu Q."/>
            <person name="Qi Y."/>
            <person name="Zhang H."/>
            <person name="Pu J."/>
        </authorList>
    </citation>
    <scope>NUCLEOTIDE SEQUENCE [LARGE SCALE GENOMIC DNA]</scope>
    <source>
        <strain evidence="1 2">JA3-B52</strain>
    </source>
</reference>
<gene>
    <name evidence="1" type="ORF">FU839_14000</name>
</gene>
<evidence type="ECO:0008006" key="3">
    <source>
        <dbReference type="Google" id="ProtNLM"/>
    </source>
</evidence>
<organism evidence="1 2">
    <name type="scientific">Rheinheimera tangshanensis</name>
    <dbReference type="NCBI Taxonomy" id="400153"/>
    <lineage>
        <taxon>Bacteria</taxon>
        <taxon>Pseudomonadati</taxon>
        <taxon>Pseudomonadota</taxon>
        <taxon>Gammaproteobacteria</taxon>
        <taxon>Chromatiales</taxon>
        <taxon>Chromatiaceae</taxon>
        <taxon>Rheinheimera</taxon>
    </lineage>
</organism>
<keyword evidence="2" id="KW-1185">Reference proteome</keyword>
<dbReference type="Gene3D" id="3.30.70.1230">
    <property type="entry name" value="Nucleotide cyclase"/>
    <property type="match status" value="1"/>
</dbReference>
<dbReference type="InterPro" id="IPR029787">
    <property type="entry name" value="Nucleotide_cyclase"/>
</dbReference>
<accession>A0A5C8LUZ2</accession>
<dbReference type="RefSeq" id="WP_147904877.1">
    <property type="nucleotide sequence ID" value="NZ_BAAAGC010000002.1"/>
</dbReference>
<sequence length="248" mass="28521">MEVAYQKRICLFLDILGFSALVKSQSCEVVHKIVQDIKGELKSNKIAIGQIYSEPIATTFSDCIVLSIEADESDVEQASNILVSATVKMLQETYLNQRIALRGGMAYGELFHHRTDGVFGPAMIKAYELESQFADWPRVIFDQTLIKHFKDKARLPSIGFTNYGDGFWGVDCLNRIEDVLDQERIYDFETATGKEFLEMLQCINKITEEKLEDHYGNPKVYAKYLKLRDRIYSLLKRFNQSPPYFARD</sequence>
<dbReference type="AlphaFoldDB" id="A0A5C8LUZ2"/>
<dbReference type="Proteomes" id="UP000321814">
    <property type="component" value="Unassembled WGS sequence"/>
</dbReference>
<dbReference type="SUPFAM" id="SSF55073">
    <property type="entry name" value="Nucleotide cyclase"/>
    <property type="match status" value="1"/>
</dbReference>
<dbReference type="OrthoDB" id="9181325at2"/>
<evidence type="ECO:0000313" key="1">
    <source>
        <dbReference type="EMBL" id="TXK79462.1"/>
    </source>
</evidence>
<proteinExistence type="predicted"/>
<comment type="caution">
    <text evidence="1">The sequence shown here is derived from an EMBL/GenBank/DDBJ whole genome shotgun (WGS) entry which is preliminary data.</text>
</comment>
<name>A0A5C8LUZ2_9GAMM</name>
<protein>
    <recommendedName>
        <fullName evidence="3">Guanylate cyclase domain-containing protein</fullName>
    </recommendedName>
</protein>
<dbReference type="EMBL" id="VRLR01000010">
    <property type="protein sequence ID" value="TXK79462.1"/>
    <property type="molecule type" value="Genomic_DNA"/>
</dbReference>